<accession>A0A934RRG8</accession>
<gene>
    <name evidence="3" type="ORF">JIN87_04955</name>
</gene>
<protein>
    <submittedName>
        <fullName evidence="3">DUF1553 domain-containing protein</fullName>
    </submittedName>
</protein>
<dbReference type="EMBL" id="JAENIL010000007">
    <property type="protein sequence ID" value="MBK1876205.1"/>
    <property type="molecule type" value="Genomic_DNA"/>
</dbReference>
<feature type="domain" description="DUF1549" evidence="1">
    <location>
        <begin position="42"/>
        <end position="183"/>
    </location>
</feature>
<reference evidence="3" key="1">
    <citation type="submission" date="2021-01" db="EMBL/GenBank/DDBJ databases">
        <title>Modified the classification status of verrucomicrobia.</title>
        <authorList>
            <person name="Feng X."/>
        </authorList>
    </citation>
    <scope>NUCLEOTIDE SEQUENCE</scope>
    <source>
        <strain evidence="3">KCTC 13126</strain>
    </source>
</reference>
<dbReference type="AlphaFoldDB" id="A0A934RRG8"/>
<dbReference type="PANTHER" id="PTHR35889:SF3">
    <property type="entry name" value="F-BOX DOMAIN-CONTAINING PROTEIN"/>
    <property type="match status" value="1"/>
</dbReference>
<evidence type="ECO:0000259" key="1">
    <source>
        <dbReference type="Pfam" id="PF07583"/>
    </source>
</evidence>
<evidence type="ECO:0000313" key="4">
    <source>
        <dbReference type="Proteomes" id="UP000617628"/>
    </source>
</evidence>
<dbReference type="InterPro" id="IPR011444">
    <property type="entry name" value="DUF1549"/>
</dbReference>
<evidence type="ECO:0000259" key="2">
    <source>
        <dbReference type="Pfam" id="PF07587"/>
    </source>
</evidence>
<dbReference type="Proteomes" id="UP000617628">
    <property type="component" value="Unassembled WGS sequence"/>
</dbReference>
<dbReference type="Pfam" id="PF07587">
    <property type="entry name" value="PSD1"/>
    <property type="match status" value="1"/>
</dbReference>
<dbReference type="Pfam" id="PF07583">
    <property type="entry name" value="PSCyt2"/>
    <property type="match status" value="1"/>
</dbReference>
<comment type="caution">
    <text evidence="3">The sequence shown here is derived from an EMBL/GenBank/DDBJ whole genome shotgun (WGS) entry which is preliminary data.</text>
</comment>
<name>A0A934RRG8_9BACT</name>
<dbReference type="RefSeq" id="WP_200354421.1">
    <property type="nucleotide sequence ID" value="NZ_JAENIL010000007.1"/>
</dbReference>
<organism evidence="3 4">
    <name type="scientific">Pelagicoccus mobilis</name>
    <dbReference type="NCBI Taxonomy" id="415221"/>
    <lineage>
        <taxon>Bacteria</taxon>
        <taxon>Pseudomonadati</taxon>
        <taxon>Verrucomicrobiota</taxon>
        <taxon>Opitutia</taxon>
        <taxon>Puniceicoccales</taxon>
        <taxon>Pelagicoccaceae</taxon>
        <taxon>Pelagicoccus</taxon>
    </lineage>
</organism>
<evidence type="ECO:0000313" key="3">
    <source>
        <dbReference type="EMBL" id="MBK1876205.1"/>
    </source>
</evidence>
<dbReference type="InterPro" id="IPR022655">
    <property type="entry name" value="DUF1553"/>
</dbReference>
<feature type="domain" description="DUF1553" evidence="2">
    <location>
        <begin position="261"/>
        <end position="490"/>
    </location>
</feature>
<proteinExistence type="predicted"/>
<keyword evidence="4" id="KW-1185">Reference proteome</keyword>
<dbReference type="PANTHER" id="PTHR35889">
    <property type="entry name" value="CYCLOINULO-OLIGOSACCHARIDE FRUCTANOTRANSFERASE-RELATED"/>
    <property type="match status" value="1"/>
</dbReference>
<sequence length="519" mass="58966">MKTPLSKRHSTQLASSFWSVFSLLFLLGLASLHAGPDETAQQIDRIINRAYRATNAKPAPLTNDATFLRRVYFDLTGTLPTLQETRTFLSNKSSDKRSALVERLLSSENHVDYWTLKWCDLLRVKSEYPINLWPNGVQAYHRFIRQSIATNKPYDLFAHELLTSSGSNYRVPAVNFYRAVQEPTAHSISAATALTFLGTRIENWDTEKQNQFAEFFSKVAFKRTAEWKEEIVYFDTRSPEEVKTRFPDGTAITIEAHTDPRQIFADWLIDDTNPFFARVAVNRIWYWLMGSGIVSPADDFGPHNPAQNSQLLAQLEQAFILSGYDQRALIASIVSSKTYQRSIPKKPQLSYAEYNLRPLEAEVLVDALNQLTNSSERYSSPIPEPFTFIPEANRSIALADGSITSQFLETFGRPSRDTGRLDERNQIPNDAQRLSLLNSSEIQGQISNSPLFRQIGKPLRKNPSKVVQATYLAVLSRYPNKAELDTALRYINQAGKQSRHAALDVAWALINSKEFLYKH</sequence>